<evidence type="ECO:0000313" key="1">
    <source>
        <dbReference type="EMBL" id="PYE54578.1"/>
    </source>
</evidence>
<organism evidence="1 2">
    <name type="scientific">Deinococcus yavapaiensis KR-236</name>
    <dbReference type="NCBI Taxonomy" id="694435"/>
    <lineage>
        <taxon>Bacteria</taxon>
        <taxon>Thermotogati</taxon>
        <taxon>Deinococcota</taxon>
        <taxon>Deinococci</taxon>
        <taxon>Deinococcales</taxon>
        <taxon>Deinococcaceae</taxon>
        <taxon>Deinococcus</taxon>
    </lineage>
</organism>
<dbReference type="Gene3D" id="3.40.50.2020">
    <property type="match status" value="1"/>
</dbReference>
<keyword evidence="1" id="KW-0328">Glycosyltransferase</keyword>
<comment type="caution">
    <text evidence="1">The sequence shown here is derived from an EMBL/GenBank/DDBJ whole genome shotgun (WGS) entry which is preliminary data.</text>
</comment>
<proteinExistence type="predicted"/>
<sequence length="182" mass="19491">MTTQLQRKIRAALPDEGAVHETLHGLSVEVWQEVVEALKLRLPEFDIVIGVGNGSLAFATALADLRAAAVTSARGTPTLAPHYRSDHWVVEQKPLLGRRTALIATLEFAQGHAELELSTLARQAGLEVAGIAAGIEFTSKGGRSRVDMLGVKVFTLLQLAHTPSGLQSERRGEGGEILMPLT</sequence>
<dbReference type="AlphaFoldDB" id="A0A318SCP2"/>
<reference evidence="1 2" key="1">
    <citation type="submission" date="2018-06" db="EMBL/GenBank/DDBJ databases">
        <title>Genomic Encyclopedia of Type Strains, Phase IV (KMG-IV): sequencing the most valuable type-strain genomes for metagenomic binning, comparative biology and taxonomic classification.</title>
        <authorList>
            <person name="Goeker M."/>
        </authorList>
    </citation>
    <scope>NUCLEOTIDE SEQUENCE [LARGE SCALE GENOMIC DNA]</scope>
    <source>
        <strain evidence="1 2">DSM 18048</strain>
    </source>
</reference>
<gene>
    <name evidence="1" type="ORF">DES52_105218</name>
</gene>
<accession>A0A318SCP2</accession>
<dbReference type="OrthoDB" id="68589at2"/>
<keyword evidence="2" id="KW-1185">Reference proteome</keyword>
<evidence type="ECO:0000313" key="2">
    <source>
        <dbReference type="Proteomes" id="UP000248326"/>
    </source>
</evidence>
<dbReference type="InterPro" id="IPR029057">
    <property type="entry name" value="PRTase-like"/>
</dbReference>
<dbReference type="Proteomes" id="UP000248326">
    <property type="component" value="Unassembled WGS sequence"/>
</dbReference>
<dbReference type="EMBL" id="QJSX01000005">
    <property type="protein sequence ID" value="PYE54578.1"/>
    <property type="molecule type" value="Genomic_DNA"/>
</dbReference>
<protein>
    <submittedName>
        <fullName evidence="1">Adenine/guanine phosphoribosyltransferase-like PRPP-binding protein</fullName>
    </submittedName>
</protein>
<name>A0A318SCP2_9DEIO</name>
<dbReference type="RefSeq" id="WP_110886339.1">
    <property type="nucleotide sequence ID" value="NZ_QJSX01000005.1"/>
</dbReference>
<dbReference type="GO" id="GO:0016757">
    <property type="term" value="F:glycosyltransferase activity"/>
    <property type="evidence" value="ECO:0007669"/>
    <property type="project" value="UniProtKB-KW"/>
</dbReference>
<dbReference type="SUPFAM" id="SSF53271">
    <property type="entry name" value="PRTase-like"/>
    <property type="match status" value="1"/>
</dbReference>
<keyword evidence="1" id="KW-0808">Transferase</keyword>